<organism evidence="1 2">
    <name type="scientific">Eimeria tenella</name>
    <name type="common">Coccidian parasite</name>
    <dbReference type="NCBI Taxonomy" id="5802"/>
    <lineage>
        <taxon>Eukaryota</taxon>
        <taxon>Sar</taxon>
        <taxon>Alveolata</taxon>
        <taxon>Apicomplexa</taxon>
        <taxon>Conoidasida</taxon>
        <taxon>Coccidia</taxon>
        <taxon>Eucoccidiorida</taxon>
        <taxon>Eimeriorina</taxon>
        <taxon>Eimeriidae</taxon>
        <taxon>Eimeria</taxon>
    </lineage>
</organism>
<gene>
    <name evidence="1" type="ORF">ETH_00001840</name>
</gene>
<keyword evidence="2" id="KW-1185">Reference proteome</keyword>
<dbReference type="OrthoDB" id="10552266at2759"/>
<dbReference type="VEuPathDB" id="ToxoDB:ETH2_1408500"/>
<dbReference type="RefSeq" id="XP_013233027.1">
    <property type="nucleotide sequence ID" value="XM_013377573.1"/>
</dbReference>
<proteinExistence type="predicted"/>
<reference evidence="1" key="2">
    <citation type="submission" date="2013-10" db="EMBL/GenBank/DDBJ databases">
        <authorList>
            <person name="Aslett M."/>
        </authorList>
    </citation>
    <scope>NUCLEOTIDE SEQUENCE [LARGE SCALE GENOMIC DNA]</scope>
    <source>
        <strain evidence="1">Houghton</strain>
    </source>
</reference>
<dbReference type="EMBL" id="HG675705">
    <property type="protein sequence ID" value="CDJ42277.1"/>
    <property type="molecule type" value="Genomic_DNA"/>
</dbReference>
<accession>U6KVW1</accession>
<dbReference type="VEuPathDB" id="ToxoDB:ETH_00001840"/>
<protein>
    <submittedName>
        <fullName evidence="1">Uncharacterized protein</fullName>
    </submittedName>
</protein>
<name>U6KVW1_EIMTE</name>
<dbReference type="GeneID" id="25249583"/>
<reference evidence="1" key="1">
    <citation type="submission" date="2013-10" db="EMBL/GenBank/DDBJ databases">
        <title>Genomic analysis of the causative agents of coccidiosis in chickens.</title>
        <authorList>
            <person name="Reid A.J."/>
            <person name="Blake D."/>
            <person name="Billington K."/>
            <person name="Browne H."/>
            <person name="Dunn M."/>
            <person name="Hung S."/>
            <person name="Kawahara F."/>
            <person name="Miranda-Saavedra D."/>
            <person name="Mourier T."/>
            <person name="Nagra H."/>
            <person name="Otto T.D."/>
            <person name="Rawlings N."/>
            <person name="Sanchez A."/>
            <person name="Sanders M."/>
            <person name="Subramaniam C."/>
            <person name="Tay Y."/>
            <person name="Dear P."/>
            <person name="Doerig C."/>
            <person name="Gruber A."/>
            <person name="Parkinson J."/>
            <person name="Shirley M."/>
            <person name="Wan K.L."/>
            <person name="Berriman M."/>
            <person name="Tomley F."/>
            <person name="Pain A."/>
        </authorList>
    </citation>
    <scope>NUCLEOTIDE SEQUENCE [LARGE SCALE GENOMIC DNA]</scope>
    <source>
        <strain evidence="1">Houghton</strain>
    </source>
</reference>
<evidence type="ECO:0000313" key="1">
    <source>
        <dbReference type="EMBL" id="CDJ42277.1"/>
    </source>
</evidence>
<sequence>MLHQPTAPCTSPPLAAAKSLEVKKIFFFKNWQNKRKINRFLCTRPNSWQHSSPSQPHQKPGPVAGGACCCFPSAAAAAAARPGALPRSVSSLGGPWGPLGPLRPLGALKFRFWLFRAPSDGETARSSAAAAAARAAPHCPRGPHAVGLKESSFAAF</sequence>
<dbReference type="Proteomes" id="UP000030747">
    <property type="component" value="Unassembled WGS sequence"/>
</dbReference>
<dbReference type="AlphaFoldDB" id="U6KVW1"/>
<evidence type="ECO:0000313" key="2">
    <source>
        <dbReference type="Proteomes" id="UP000030747"/>
    </source>
</evidence>